<accession>A0A1M6W2Y6</accession>
<dbReference type="SUPFAM" id="SSF47413">
    <property type="entry name" value="lambda repressor-like DNA-binding domains"/>
    <property type="match status" value="1"/>
</dbReference>
<gene>
    <name evidence="3" type="ORF">SAMN02745136_03554</name>
</gene>
<dbReference type="Pfam" id="PF01381">
    <property type="entry name" value="HTH_3"/>
    <property type="match status" value="1"/>
</dbReference>
<feature type="domain" description="HTH cro/C1-type" evidence="2">
    <location>
        <begin position="10"/>
        <end position="64"/>
    </location>
</feature>
<dbReference type="Gene3D" id="1.10.260.40">
    <property type="entry name" value="lambda repressor-like DNA-binding domains"/>
    <property type="match status" value="1"/>
</dbReference>
<dbReference type="SMART" id="SM00530">
    <property type="entry name" value="HTH_XRE"/>
    <property type="match status" value="1"/>
</dbReference>
<evidence type="ECO:0000313" key="4">
    <source>
        <dbReference type="Proteomes" id="UP000184386"/>
    </source>
</evidence>
<evidence type="ECO:0000259" key="2">
    <source>
        <dbReference type="PROSITE" id="PS50943"/>
    </source>
</evidence>
<dbReference type="AlphaFoldDB" id="A0A1M6W2Y6"/>
<dbReference type="InterPro" id="IPR018656">
    <property type="entry name" value="DUF2087"/>
</dbReference>
<name>A0A1M6W2Y6_9FIRM</name>
<dbReference type="PANTHER" id="PTHR46558">
    <property type="entry name" value="TRACRIPTIONAL REGULATORY PROTEIN-RELATED-RELATED"/>
    <property type="match status" value="1"/>
</dbReference>
<sequence length="287" mass="33481">MKTNKVGSLIREKRLAKGMTQKELADKMNLSDKAISKWECGLGNPDVSLLLELSSILEIDSKDLLAGYEKRQAKNEKDGEIMQKESQKELKEKYKNRVRIGGVYCIKCKDTNDLWIRGTKDIHSSKNRFAFSVSMNSCPELCMADQWKLSGPGAFTFEILEEIEKEDTQTEGEFEEDINSLVEYWNEKIKIPEKQEDLEQKPDIKRFLDSSGKITQLPQKQSYRVAALLYLSEKFENNRDYTEKEVNEICEEWHTFGDYFLLRRELVDNGLLFRESNGSRYWRPAKE</sequence>
<keyword evidence="1" id="KW-0238">DNA-binding</keyword>
<organism evidence="3 4">
    <name type="scientific">Anaerocolumna jejuensis DSM 15929</name>
    <dbReference type="NCBI Taxonomy" id="1121322"/>
    <lineage>
        <taxon>Bacteria</taxon>
        <taxon>Bacillati</taxon>
        <taxon>Bacillota</taxon>
        <taxon>Clostridia</taxon>
        <taxon>Lachnospirales</taxon>
        <taxon>Lachnospiraceae</taxon>
        <taxon>Anaerocolumna</taxon>
    </lineage>
</organism>
<dbReference type="RefSeq" id="WP_330392613.1">
    <property type="nucleotide sequence ID" value="NZ_FRAC01000019.1"/>
</dbReference>
<evidence type="ECO:0000313" key="3">
    <source>
        <dbReference type="EMBL" id="SHK87875.1"/>
    </source>
</evidence>
<proteinExistence type="predicted"/>
<dbReference type="CDD" id="cd00093">
    <property type="entry name" value="HTH_XRE"/>
    <property type="match status" value="1"/>
</dbReference>
<dbReference type="EMBL" id="FRAC01000019">
    <property type="protein sequence ID" value="SHK87875.1"/>
    <property type="molecule type" value="Genomic_DNA"/>
</dbReference>
<dbReference type="Proteomes" id="UP000184386">
    <property type="component" value="Unassembled WGS sequence"/>
</dbReference>
<dbReference type="PANTHER" id="PTHR46558:SF13">
    <property type="entry name" value="HTH-TYPE TRANSCRIPTIONAL REGULATOR IMMR"/>
    <property type="match status" value="1"/>
</dbReference>
<keyword evidence="4" id="KW-1185">Reference proteome</keyword>
<dbReference type="Gene3D" id="3.40.1440.10">
    <property type="entry name" value="GIY-YIG endonuclease"/>
    <property type="match status" value="1"/>
</dbReference>
<dbReference type="Pfam" id="PF09860">
    <property type="entry name" value="DUF2087"/>
    <property type="match status" value="1"/>
</dbReference>
<dbReference type="STRING" id="1121322.SAMN02745136_03554"/>
<protein>
    <recommendedName>
        <fullName evidence="2">HTH cro/C1-type domain-containing protein</fullName>
    </recommendedName>
</protein>
<dbReference type="InterPro" id="IPR010982">
    <property type="entry name" value="Lambda_DNA-bd_dom_sf"/>
</dbReference>
<dbReference type="GO" id="GO:0003677">
    <property type="term" value="F:DNA binding"/>
    <property type="evidence" value="ECO:0007669"/>
    <property type="project" value="UniProtKB-KW"/>
</dbReference>
<dbReference type="PROSITE" id="PS50943">
    <property type="entry name" value="HTH_CROC1"/>
    <property type="match status" value="1"/>
</dbReference>
<dbReference type="InterPro" id="IPR035901">
    <property type="entry name" value="GIY-YIG_endonuc_sf"/>
</dbReference>
<dbReference type="InterPro" id="IPR001387">
    <property type="entry name" value="Cro/C1-type_HTH"/>
</dbReference>
<dbReference type="CDD" id="cd10451">
    <property type="entry name" value="GIY-YIG_LuxR_like"/>
    <property type="match status" value="1"/>
</dbReference>
<evidence type="ECO:0000256" key="1">
    <source>
        <dbReference type="ARBA" id="ARBA00023125"/>
    </source>
</evidence>
<reference evidence="3 4" key="1">
    <citation type="submission" date="2016-11" db="EMBL/GenBank/DDBJ databases">
        <authorList>
            <person name="Jaros S."/>
            <person name="Januszkiewicz K."/>
            <person name="Wedrychowicz H."/>
        </authorList>
    </citation>
    <scope>NUCLEOTIDE SEQUENCE [LARGE SCALE GENOMIC DNA]</scope>
    <source>
        <strain evidence="3 4">DSM 15929</strain>
    </source>
</reference>